<evidence type="ECO:0000313" key="2">
    <source>
        <dbReference type="EMBL" id="GGA92445.1"/>
    </source>
</evidence>
<keyword evidence="1" id="KW-0812">Transmembrane</keyword>
<name>A0A8J2UB62_9BACT</name>
<feature type="transmembrane region" description="Helical" evidence="1">
    <location>
        <begin position="148"/>
        <end position="169"/>
    </location>
</feature>
<protein>
    <submittedName>
        <fullName evidence="2">Uncharacterized protein</fullName>
    </submittedName>
</protein>
<dbReference type="EMBL" id="BMJC01000001">
    <property type="protein sequence ID" value="GGA92445.1"/>
    <property type="molecule type" value="Genomic_DNA"/>
</dbReference>
<dbReference type="Proteomes" id="UP000607559">
    <property type="component" value="Unassembled WGS sequence"/>
</dbReference>
<reference evidence="2" key="2">
    <citation type="submission" date="2020-09" db="EMBL/GenBank/DDBJ databases">
        <authorList>
            <person name="Sun Q."/>
            <person name="Zhou Y."/>
        </authorList>
    </citation>
    <scope>NUCLEOTIDE SEQUENCE</scope>
    <source>
        <strain evidence="2">CGMCC 1.15448</strain>
    </source>
</reference>
<gene>
    <name evidence="2" type="ORF">GCM10011511_14800</name>
</gene>
<sequence>MSYDMKNAPQELPFQAENNEAKNYLKGAVGLHEFFGYTIAKKEFKREEKHLNYLIPDELCFKIDGDSHFRNSNFSTFLNCYIKPKTGTILCRDGGQYCFILLGKHETKELKKTEGRYIAAALFMENIFLGFEEGVITEKGLQVWHTGYYSNAMDIGGFLSFVMVFLAYLNSKDNLSLVGKDINNTSEIIYLVD</sequence>
<keyword evidence="3" id="KW-1185">Reference proteome</keyword>
<organism evidence="2 3">
    <name type="scientific">Puia dinghuensis</name>
    <dbReference type="NCBI Taxonomy" id="1792502"/>
    <lineage>
        <taxon>Bacteria</taxon>
        <taxon>Pseudomonadati</taxon>
        <taxon>Bacteroidota</taxon>
        <taxon>Chitinophagia</taxon>
        <taxon>Chitinophagales</taxon>
        <taxon>Chitinophagaceae</taxon>
        <taxon>Puia</taxon>
    </lineage>
</organism>
<accession>A0A8J2UB62</accession>
<proteinExistence type="predicted"/>
<keyword evidence="1" id="KW-1133">Transmembrane helix</keyword>
<evidence type="ECO:0000313" key="3">
    <source>
        <dbReference type="Proteomes" id="UP000607559"/>
    </source>
</evidence>
<comment type="caution">
    <text evidence="2">The sequence shown here is derived from an EMBL/GenBank/DDBJ whole genome shotgun (WGS) entry which is preliminary data.</text>
</comment>
<evidence type="ECO:0000256" key="1">
    <source>
        <dbReference type="SAM" id="Phobius"/>
    </source>
</evidence>
<dbReference type="AlphaFoldDB" id="A0A8J2UB62"/>
<reference evidence="2" key="1">
    <citation type="journal article" date="2014" name="Int. J. Syst. Evol. Microbiol.">
        <title>Complete genome sequence of Corynebacterium casei LMG S-19264T (=DSM 44701T), isolated from a smear-ripened cheese.</title>
        <authorList>
            <consortium name="US DOE Joint Genome Institute (JGI-PGF)"/>
            <person name="Walter F."/>
            <person name="Albersmeier A."/>
            <person name="Kalinowski J."/>
            <person name="Ruckert C."/>
        </authorList>
    </citation>
    <scope>NUCLEOTIDE SEQUENCE</scope>
    <source>
        <strain evidence="2">CGMCC 1.15448</strain>
    </source>
</reference>
<keyword evidence="1" id="KW-0472">Membrane</keyword>